<feature type="non-terminal residue" evidence="1">
    <location>
        <position position="1"/>
    </location>
</feature>
<dbReference type="EMBL" id="JAAZSR010000012">
    <property type="protein sequence ID" value="NKX49336.1"/>
    <property type="molecule type" value="Genomic_DNA"/>
</dbReference>
<organism evidence="1 2">
    <name type="scientific">Arthrobacter deserti</name>
    <dbReference type="NCBI Taxonomy" id="1742687"/>
    <lineage>
        <taxon>Bacteria</taxon>
        <taxon>Bacillati</taxon>
        <taxon>Actinomycetota</taxon>
        <taxon>Actinomycetes</taxon>
        <taxon>Micrococcales</taxon>
        <taxon>Micrococcaceae</taxon>
        <taxon>Arthrobacter</taxon>
    </lineage>
</organism>
<evidence type="ECO:0000313" key="2">
    <source>
        <dbReference type="Proteomes" id="UP000523795"/>
    </source>
</evidence>
<sequence>VRAAAHRTAVREIEALIKQAQRQDPEAGHYLDRRPDASSAMAEADACICDISAVAMDWLPHGKPLLITRPVEPGAEIQRNGITAAVPLLDAADAGGVPGILDGLLARPIPPAQRALVEHHFGDTSPGAATRRFIAAVEQLLEAG</sequence>
<protein>
    <submittedName>
        <fullName evidence="1">CDP-glycerol--glycerophosphate glycerophosphotransferase</fullName>
    </submittedName>
</protein>
<keyword evidence="2" id="KW-1185">Reference proteome</keyword>
<gene>
    <name evidence="1" type="ORF">HER39_01815</name>
</gene>
<name>A0ABX1JJI4_9MICC</name>
<dbReference type="Proteomes" id="UP000523795">
    <property type="component" value="Unassembled WGS sequence"/>
</dbReference>
<reference evidence="1 2" key="1">
    <citation type="submission" date="2020-04" db="EMBL/GenBank/DDBJ databases">
        <authorList>
            <person name="Liu S."/>
        </authorList>
    </citation>
    <scope>NUCLEOTIDE SEQUENCE [LARGE SCALE GENOMIC DNA]</scope>
    <source>
        <strain evidence="1 2">CGMCC 1.15091</strain>
    </source>
</reference>
<proteinExistence type="predicted"/>
<dbReference type="SUPFAM" id="SSF53756">
    <property type="entry name" value="UDP-Glycosyltransferase/glycogen phosphorylase"/>
    <property type="match status" value="1"/>
</dbReference>
<accession>A0ABX1JJI4</accession>
<comment type="caution">
    <text evidence="1">The sequence shown here is derived from an EMBL/GenBank/DDBJ whole genome shotgun (WGS) entry which is preliminary data.</text>
</comment>
<evidence type="ECO:0000313" key="1">
    <source>
        <dbReference type="EMBL" id="NKX49336.1"/>
    </source>
</evidence>